<evidence type="ECO:0000313" key="8">
    <source>
        <dbReference type="EMBL" id="CAF1557415.1"/>
    </source>
</evidence>
<reference evidence="7" key="1">
    <citation type="submission" date="2021-02" db="EMBL/GenBank/DDBJ databases">
        <authorList>
            <person name="Nowell W R."/>
        </authorList>
    </citation>
    <scope>NUCLEOTIDE SEQUENCE</scope>
</reference>
<keyword evidence="6" id="KW-0472">Membrane</keyword>
<evidence type="ECO:0008006" key="11">
    <source>
        <dbReference type="Google" id="ProtNLM"/>
    </source>
</evidence>
<dbReference type="Proteomes" id="UP000663870">
    <property type="component" value="Unassembled WGS sequence"/>
</dbReference>
<sequence length="358" mass="40901">MIQQRKPSIVTISHLRRHRSFDKKHKHSSIKKQRSNTIIHVALGLSRDIYATNTKKILHEQIPARINNHQYQEKETKSAIIQNPIQYEKRFIHSNNDINIHQYYRSLSQIKKSANVTKQSSSQLNNSTKTQTDQDSNINRSSKIKSRLLRSFKVFPREDVSIGHTWLDGKGMTEDYHRQHKTNKKTKLLLCSRRCILLSLLTTLLVVLIIITILLILLIKPKSETTRTDIPVLRWNSTCITVAGITNNPGNADNQLNDPIDITLDYEHNLYIADYNNHRIQKYLFGVLTGQTVAGNGTSGSSQYQLHFPLRVIVDSNENLYISDGSNARVQYWSKGAVSGTTLAGKTGKTKIIIDIFF</sequence>
<dbReference type="EMBL" id="CAJNOH010002177">
    <property type="protein sequence ID" value="CAF1278061.1"/>
    <property type="molecule type" value="Genomic_DNA"/>
</dbReference>
<evidence type="ECO:0000256" key="2">
    <source>
        <dbReference type="ARBA" id="ARBA00022737"/>
    </source>
</evidence>
<keyword evidence="10" id="KW-1185">Reference proteome</keyword>
<dbReference type="AlphaFoldDB" id="A0A815C1T1"/>
<keyword evidence="6" id="KW-1133">Transmembrane helix</keyword>
<dbReference type="PANTHER" id="PTHR10680:SF14">
    <property type="entry name" value="PEPTIDYL-GLYCINE ALPHA-AMIDATING MONOOXYGENASE"/>
    <property type="match status" value="1"/>
</dbReference>
<dbReference type="SUPFAM" id="SSF63829">
    <property type="entry name" value="Calcium-dependent phosphotriesterase"/>
    <property type="match status" value="1"/>
</dbReference>
<feature type="region of interest" description="Disordered" evidence="5">
    <location>
        <begin position="115"/>
        <end position="139"/>
    </location>
</feature>
<dbReference type="EMBL" id="CAJNOL010003310">
    <property type="protein sequence ID" value="CAF1557415.1"/>
    <property type="molecule type" value="Genomic_DNA"/>
</dbReference>
<dbReference type="PROSITE" id="PS51125">
    <property type="entry name" value="NHL"/>
    <property type="match status" value="1"/>
</dbReference>
<proteinExistence type="predicted"/>
<evidence type="ECO:0000313" key="9">
    <source>
        <dbReference type="Proteomes" id="UP000663854"/>
    </source>
</evidence>
<protein>
    <recommendedName>
        <fullName evidence="11">NHL repeat-containing protein</fullName>
    </recommendedName>
</protein>
<dbReference type="Proteomes" id="UP000663854">
    <property type="component" value="Unassembled WGS sequence"/>
</dbReference>
<dbReference type="InterPro" id="IPR011042">
    <property type="entry name" value="6-blade_b-propeller_TolB-like"/>
</dbReference>
<evidence type="ECO:0000256" key="5">
    <source>
        <dbReference type="SAM" id="MobiDB-lite"/>
    </source>
</evidence>
<evidence type="ECO:0000313" key="7">
    <source>
        <dbReference type="EMBL" id="CAF1278061.1"/>
    </source>
</evidence>
<keyword evidence="3" id="KW-0325">Glycoprotein</keyword>
<keyword evidence="6" id="KW-0812">Transmembrane</keyword>
<accession>A0A815C1T1</accession>
<feature type="repeat" description="NHL" evidence="4">
    <location>
        <begin position="250"/>
        <end position="286"/>
    </location>
</feature>
<keyword evidence="2" id="KW-0677">Repeat</keyword>
<evidence type="ECO:0000256" key="4">
    <source>
        <dbReference type="PROSITE-ProRule" id="PRU00504"/>
    </source>
</evidence>
<dbReference type="Pfam" id="PF01436">
    <property type="entry name" value="NHL"/>
    <property type="match status" value="1"/>
</dbReference>
<evidence type="ECO:0000313" key="10">
    <source>
        <dbReference type="Proteomes" id="UP000663870"/>
    </source>
</evidence>
<keyword evidence="1" id="KW-0732">Signal</keyword>
<feature type="transmembrane region" description="Helical" evidence="6">
    <location>
        <begin position="196"/>
        <end position="219"/>
    </location>
</feature>
<dbReference type="Gene3D" id="2.120.10.30">
    <property type="entry name" value="TolB, C-terminal domain"/>
    <property type="match status" value="1"/>
</dbReference>
<evidence type="ECO:0000256" key="6">
    <source>
        <dbReference type="SAM" id="Phobius"/>
    </source>
</evidence>
<comment type="caution">
    <text evidence="7">The sequence shown here is derived from an EMBL/GenBank/DDBJ whole genome shotgun (WGS) entry which is preliminary data.</text>
</comment>
<evidence type="ECO:0000256" key="3">
    <source>
        <dbReference type="ARBA" id="ARBA00023180"/>
    </source>
</evidence>
<gene>
    <name evidence="8" type="ORF">JXQ802_LOCUS44087</name>
    <name evidence="7" type="ORF">PYM288_LOCUS28735</name>
</gene>
<organism evidence="7 9">
    <name type="scientific">Rotaria sordida</name>
    <dbReference type="NCBI Taxonomy" id="392033"/>
    <lineage>
        <taxon>Eukaryota</taxon>
        <taxon>Metazoa</taxon>
        <taxon>Spiralia</taxon>
        <taxon>Gnathifera</taxon>
        <taxon>Rotifera</taxon>
        <taxon>Eurotatoria</taxon>
        <taxon>Bdelloidea</taxon>
        <taxon>Philodinida</taxon>
        <taxon>Philodinidae</taxon>
        <taxon>Rotaria</taxon>
    </lineage>
</organism>
<dbReference type="PANTHER" id="PTHR10680">
    <property type="entry name" value="PEPTIDYL-GLYCINE ALPHA-AMIDATING MONOOXYGENASE"/>
    <property type="match status" value="1"/>
</dbReference>
<evidence type="ECO:0000256" key="1">
    <source>
        <dbReference type="ARBA" id="ARBA00022729"/>
    </source>
</evidence>
<dbReference type="InterPro" id="IPR001258">
    <property type="entry name" value="NHL_repeat"/>
</dbReference>
<name>A0A815C1T1_9BILA</name>